<dbReference type="SUPFAM" id="SSF47384">
    <property type="entry name" value="Homodimeric domain of signal transducing histidine kinase"/>
    <property type="match status" value="1"/>
</dbReference>
<evidence type="ECO:0000256" key="6">
    <source>
        <dbReference type="ARBA" id="ARBA00022679"/>
    </source>
</evidence>
<accession>A0A2H0YWC3</accession>
<evidence type="ECO:0000256" key="4">
    <source>
        <dbReference type="ARBA" id="ARBA00022475"/>
    </source>
</evidence>
<dbReference type="Gene3D" id="3.30.565.10">
    <property type="entry name" value="Histidine kinase-like ATPase, C-terminal domain"/>
    <property type="match status" value="1"/>
</dbReference>
<dbReference type="InterPro" id="IPR003594">
    <property type="entry name" value="HATPase_dom"/>
</dbReference>
<dbReference type="GO" id="GO:0005524">
    <property type="term" value="F:ATP binding"/>
    <property type="evidence" value="ECO:0007669"/>
    <property type="project" value="UniProtKB-KW"/>
</dbReference>
<dbReference type="GO" id="GO:0005886">
    <property type="term" value="C:plasma membrane"/>
    <property type="evidence" value="ECO:0007669"/>
    <property type="project" value="UniProtKB-SubCell"/>
</dbReference>
<keyword evidence="4" id="KW-1003">Cell membrane</keyword>
<dbReference type="SMART" id="SM00387">
    <property type="entry name" value="HATPase_c"/>
    <property type="match status" value="1"/>
</dbReference>
<dbReference type="InterPro" id="IPR003018">
    <property type="entry name" value="GAF"/>
</dbReference>
<evidence type="ECO:0000256" key="12">
    <source>
        <dbReference type="SAM" id="Coils"/>
    </source>
</evidence>
<keyword evidence="6" id="KW-0808">Transferase</keyword>
<protein>
    <recommendedName>
        <fullName evidence="3">histidine kinase</fullName>
        <ecNumber evidence="3">2.7.13.3</ecNumber>
    </recommendedName>
</protein>
<dbReference type="SMART" id="SM00388">
    <property type="entry name" value="HisKA"/>
    <property type="match status" value="1"/>
</dbReference>
<keyword evidence="10" id="KW-0902">Two-component regulatory system</keyword>
<evidence type="ECO:0000313" key="16">
    <source>
        <dbReference type="Proteomes" id="UP000231542"/>
    </source>
</evidence>
<evidence type="ECO:0000256" key="2">
    <source>
        <dbReference type="ARBA" id="ARBA00004236"/>
    </source>
</evidence>
<dbReference type="Gene3D" id="1.10.287.130">
    <property type="match status" value="1"/>
</dbReference>
<dbReference type="InterPro" id="IPR029016">
    <property type="entry name" value="GAF-like_dom_sf"/>
</dbReference>
<feature type="transmembrane region" description="Helical" evidence="13">
    <location>
        <begin position="33"/>
        <end position="51"/>
    </location>
</feature>
<dbReference type="SMART" id="SM00065">
    <property type="entry name" value="GAF"/>
    <property type="match status" value="2"/>
</dbReference>
<dbReference type="InterPro" id="IPR036097">
    <property type="entry name" value="HisK_dim/P_sf"/>
</dbReference>
<feature type="transmembrane region" description="Helical" evidence="13">
    <location>
        <begin position="230"/>
        <end position="251"/>
    </location>
</feature>
<dbReference type="PANTHER" id="PTHR43047">
    <property type="entry name" value="TWO-COMPONENT HISTIDINE PROTEIN KINASE"/>
    <property type="match status" value="1"/>
</dbReference>
<comment type="caution">
    <text evidence="15">The sequence shown here is derived from an EMBL/GenBank/DDBJ whole genome shotgun (WGS) entry which is preliminary data.</text>
</comment>
<evidence type="ECO:0000256" key="13">
    <source>
        <dbReference type="SAM" id="Phobius"/>
    </source>
</evidence>
<evidence type="ECO:0000256" key="9">
    <source>
        <dbReference type="ARBA" id="ARBA00022840"/>
    </source>
</evidence>
<dbReference type="AlphaFoldDB" id="A0A2H0YWC3"/>
<feature type="transmembrane region" description="Helical" evidence="13">
    <location>
        <begin position="163"/>
        <end position="186"/>
    </location>
</feature>
<dbReference type="PANTHER" id="PTHR43047:SF72">
    <property type="entry name" value="OSMOSENSING HISTIDINE PROTEIN KINASE SLN1"/>
    <property type="match status" value="1"/>
</dbReference>
<dbReference type="InterPro" id="IPR003661">
    <property type="entry name" value="HisK_dim/P_dom"/>
</dbReference>
<keyword evidence="7" id="KW-0547">Nucleotide-binding</keyword>
<dbReference type="EC" id="2.7.13.3" evidence="3"/>
<dbReference type="InterPro" id="IPR004358">
    <property type="entry name" value="Sig_transdc_His_kin-like_C"/>
</dbReference>
<dbReference type="SUPFAM" id="SSF55781">
    <property type="entry name" value="GAF domain-like"/>
    <property type="match status" value="2"/>
</dbReference>
<keyword evidence="9" id="KW-0067">ATP-binding</keyword>
<dbReference type="CDD" id="cd00082">
    <property type="entry name" value="HisKA"/>
    <property type="match status" value="1"/>
</dbReference>
<feature type="transmembrane region" description="Helical" evidence="13">
    <location>
        <begin position="63"/>
        <end position="82"/>
    </location>
</feature>
<dbReference type="GO" id="GO:0000155">
    <property type="term" value="F:phosphorelay sensor kinase activity"/>
    <property type="evidence" value="ECO:0007669"/>
    <property type="project" value="InterPro"/>
</dbReference>
<evidence type="ECO:0000256" key="5">
    <source>
        <dbReference type="ARBA" id="ARBA00022553"/>
    </source>
</evidence>
<gene>
    <name evidence="15" type="ORF">COT24_01780</name>
</gene>
<dbReference type="GO" id="GO:0009927">
    <property type="term" value="F:histidine phosphotransfer kinase activity"/>
    <property type="evidence" value="ECO:0007669"/>
    <property type="project" value="TreeGrafter"/>
</dbReference>
<dbReference type="EMBL" id="PEXU01000020">
    <property type="protein sequence ID" value="PIS42785.1"/>
    <property type="molecule type" value="Genomic_DNA"/>
</dbReference>
<keyword evidence="5" id="KW-0597">Phosphoprotein</keyword>
<sequence>MLLLVLLVFITMTEFILGCIVLLNKKYSLVNRYFFYFSMGVILWTVSNYLADALFSFFWTKMTYVGSTFIGIFLILFSYYFYSRDFSTRKWILLYTKVVTPVILLLIWIPKLFLKGITTYPGGVNLITGKLYFFYPLFFFTSAAISLWVLIKKYKKANNVTKLQLRYFLIGIFISLVIGFLANSLIPFITTDYTISKFGPFGVIFFIAFTAYAIIRHRLMDIRLVISRSLLYLILVAFVTTIFTFLTFFTATVFNDVLGANAIFTTFFVSLILVLTLEPLKKYIGQNTDKIFFKARIDYQNVLRMISEIISLEIDLNSLTYSVSKILKEELKLSKAILFLPNKTGGGFTAVADSRQVGTRITKNHPLLPYLKKYRDFIVIEEMEREIADLPDSTEKKRMQLVLDELQDLDVSLCVPVFVEGEMKSILMLGKKLSGEIFSKDDFDLLEVFAPQLGTALEKAKLYKEVKDFNIKLKEEVKRATSKLRVANADLEERNVFLENMQGITNLITRTLDFKKVMQGIVNSISEKLKYVGGILLLVDEEQTSRVYIEAITETPLTKKAIKLLPGSIKEYGDNLNTGKTLTIKAIKTGDFQMGASFADFVSPPVPKTIAVTIQKLLGIRTAVAIPIFSEDRIVGAIIFGLNREQKQVSELDYNIMNALADQTGIVYKNLELVNEIRKTNEKLQVANRHLKDLDEAKSEFMSIASHQLRTPLSGIMGYLSMMSEGDFGVMTKEQAHIIQELLEASQRLIRMVNLFLNITRIEAGRFKLNLEKVDIVKVIQAQIKTMRPTTAKKSLKLEFKTPTVKIPPLELDQDKIKDVLLNLVDNAIKYTEKGGITVFLDKTLESVVVSVKDTGVGIDPKEAEKLFSKFVRGSGISRLSPDGSGLGLFIARKIVDAHKGKIWVESEGAGKGSTFKFELPIK</sequence>
<dbReference type="Pfam" id="PF00512">
    <property type="entry name" value="HisKA"/>
    <property type="match status" value="1"/>
</dbReference>
<dbReference type="Gene3D" id="3.30.450.40">
    <property type="match status" value="2"/>
</dbReference>
<organism evidence="15 16">
    <name type="scientific">Candidatus Kerfeldbacteria bacterium CG08_land_8_20_14_0_20_40_16</name>
    <dbReference type="NCBI Taxonomy" id="2014244"/>
    <lineage>
        <taxon>Bacteria</taxon>
        <taxon>Candidatus Kerfeldiibacteriota</taxon>
    </lineage>
</organism>
<dbReference type="SUPFAM" id="SSF55874">
    <property type="entry name" value="ATPase domain of HSP90 chaperone/DNA topoisomerase II/histidine kinase"/>
    <property type="match status" value="1"/>
</dbReference>
<dbReference type="InterPro" id="IPR031621">
    <property type="entry name" value="HisKA_7TM"/>
</dbReference>
<keyword evidence="13" id="KW-0812">Transmembrane</keyword>
<feature type="transmembrane region" description="Helical" evidence="13">
    <location>
        <begin position="198"/>
        <end position="215"/>
    </location>
</feature>
<evidence type="ECO:0000256" key="7">
    <source>
        <dbReference type="ARBA" id="ARBA00022741"/>
    </source>
</evidence>
<reference evidence="15 16" key="1">
    <citation type="submission" date="2017-09" db="EMBL/GenBank/DDBJ databases">
        <title>Depth-based differentiation of microbial function through sediment-hosted aquifers and enrichment of novel symbionts in the deep terrestrial subsurface.</title>
        <authorList>
            <person name="Probst A.J."/>
            <person name="Ladd B."/>
            <person name="Jarett J.K."/>
            <person name="Geller-Mcgrath D.E."/>
            <person name="Sieber C.M."/>
            <person name="Emerson J.B."/>
            <person name="Anantharaman K."/>
            <person name="Thomas B.C."/>
            <person name="Malmstrom R."/>
            <person name="Stieglmeier M."/>
            <person name="Klingl A."/>
            <person name="Woyke T."/>
            <person name="Ryan C.M."/>
            <person name="Banfield J.F."/>
        </authorList>
    </citation>
    <scope>NUCLEOTIDE SEQUENCE [LARGE SCALE GENOMIC DNA]</scope>
    <source>
        <strain evidence="15">CG08_land_8_20_14_0_20_40_16</strain>
    </source>
</reference>
<proteinExistence type="predicted"/>
<dbReference type="InterPro" id="IPR005467">
    <property type="entry name" value="His_kinase_dom"/>
</dbReference>
<feature type="domain" description="Histidine kinase" evidence="14">
    <location>
        <begin position="704"/>
        <end position="923"/>
    </location>
</feature>
<name>A0A2H0YWC3_9BACT</name>
<dbReference type="Proteomes" id="UP000231542">
    <property type="component" value="Unassembled WGS sequence"/>
</dbReference>
<feature type="transmembrane region" description="Helical" evidence="13">
    <location>
        <begin position="6"/>
        <end position="24"/>
    </location>
</feature>
<feature type="coiled-coil region" evidence="12">
    <location>
        <begin position="670"/>
        <end position="697"/>
    </location>
</feature>
<keyword evidence="11 13" id="KW-0472">Membrane</keyword>
<dbReference type="PROSITE" id="PS50109">
    <property type="entry name" value="HIS_KIN"/>
    <property type="match status" value="1"/>
</dbReference>
<evidence type="ECO:0000256" key="1">
    <source>
        <dbReference type="ARBA" id="ARBA00000085"/>
    </source>
</evidence>
<dbReference type="FunFam" id="3.30.565.10:FF:000023">
    <property type="entry name" value="PAS domain-containing sensor histidine kinase"/>
    <property type="match status" value="1"/>
</dbReference>
<keyword evidence="13" id="KW-1133">Transmembrane helix</keyword>
<feature type="transmembrane region" description="Helical" evidence="13">
    <location>
        <begin position="133"/>
        <end position="151"/>
    </location>
</feature>
<evidence type="ECO:0000256" key="10">
    <source>
        <dbReference type="ARBA" id="ARBA00023012"/>
    </source>
</evidence>
<dbReference type="InterPro" id="IPR036890">
    <property type="entry name" value="HATPase_C_sf"/>
</dbReference>
<evidence type="ECO:0000313" key="15">
    <source>
        <dbReference type="EMBL" id="PIS42785.1"/>
    </source>
</evidence>
<dbReference type="PRINTS" id="PR00344">
    <property type="entry name" value="BCTRLSENSOR"/>
</dbReference>
<comment type="subcellular location">
    <subcellularLocation>
        <location evidence="2">Cell membrane</location>
    </subcellularLocation>
</comment>
<keyword evidence="8" id="KW-0418">Kinase</keyword>
<evidence type="ECO:0000256" key="3">
    <source>
        <dbReference type="ARBA" id="ARBA00012438"/>
    </source>
</evidence>
<evidence type="ECO:0000256" key="11">
    <source>
        <dbReference type="ARBA" id="ARBA00023136"/>
    </source>
</evidence>
<comment type="catalytic activity">
    <reaction evidence="1">
        <text>ATP + protein L-histidine = ADP + protein N-phospho-L-histidine.</text>
        <dbReference type="EC" id="2.7.13.3"/>
    </reaction>
</comment>
<evidence type="ECO:0000256" key="8">
    <source>
        <dbReference type="ARBA" id="ARBA00022777"/>
    </source>
</evidence>
<dbReference type="Pfam" id="PF16927">
    <property type="entry name" value="HisKA_7TM"/>
    <property type="match status" value="1"/>
</dbReference>
<keyword evidence="12" id="KW-0175">Coiled coil</keyword>
<evidence type="ECO:0000259" key="14">
    <source>
        <dbReference type="PROSITE" id="PS50109"/>
    </source>
</evidence>
<feature type="transmembrane region" description="Helical" evidence="13">
    <location>
        <begin position="94"/>
        <end position="113"/>
    </location>
</feature>
<dbReference type="Pfam" id="PF02518">
    <property type="entry name" value="HATPase_c"/>
    <property type="match status" value="1"/>
</dbReference>